<comment type="function">
    <text evidence="7">Catalyzes the removal of dipeptides from the N-terminus of oligopeptides.</text>
</comment>
<dbReference type="PANTHER" id="PTHR38469">
    <property type="entry name" value="PERIPLASMIC PEPTIDASE SUBFAMILY S1B"/>
    <property type="match status" value="1"/>
</dbReference>
<dbReference type="SUPFAM" id="SSF50494">
    <property type="entry name" value="Trypsin-like serine proteases"/>
    <property type="match status" value="1"/>
</dbReference>
<dbReference type="GO" id="GO:0070009">
    <property type="term" value="F:serine-type aminopeptidase activity"/>
    <property type="evidence" value="ECO:0007669"/>
    <property type="project" value="UniProtKB-UniRule"/>
</dbReference>
<protein>
    <recommendedName>
        <fullName evidence="7">Dipeptidyl-peptidase</fullName>
        <ecNumber evidence="7">3.4.14.-</ecNumber>
    </recommendedName>
</protein>
<accession>A0A2U2XES6</accession>
<dbReference type="Proteomes" id="UP000245370">
    <property type="component" value="Unassembled WGS sequence"/>
</dbReference>
<dbReference type="Gene3D" id="2.40.10.10">
    <property type="entry name" value="Trypsin-like serine proteases"/>
    <property type="match status" value="1"/>
</dbReference>
<dbReference type="AlphaFoldDB" id="A0A2U2XES6"/>
<dbReference type="GO" id="GO:0008239">
    <property type="term" value="F:dipeptidyl-peptidase activity"/>
    <property type="evidence" value="ECO:0007669"/>
    <property type="project" value="UniProtKB-UniRule"/>
</dbReference>
<organism evidence="8 9">
    <name type="scientific">Brumimicrobium oceani</name>
    <dbReference type="NCBI Taxonomy" id="2100725"/>
    <lineage>
        <taxon>Bacteria</taxon>
        <taxon>Pseudomonadati</taxon>
        <taxon>Bacteroidota</taxon>
        <taxon>Flavobacteriia</taxon>
        <taxon>Flavobacteriales</taxon>
        <taxon>Crocinitomicaceae</taxon>
        <taxon>Brumimicrobium</taxon>
    </lineage>
</organism>
<feature type="chain" id="PRO_5022993635" description="Dipeptidyl-peptidase" evidence="7">
    <location>
        <begin position="23"/>
        <end position="714"/>
    </location>
</feature>
<dbReference type="EMBL" id="QFRJ01000002">
    <property type="protein sequence ID" value="PWH86273.1"/>
    <property type="molecule type" value="Genomic_DNA"/>
</dbReference>
<keyword evidence="9" id="KW-1185">Reference proteome</keyword>
<evidence type="ECO:0000256" key="5">
    <source>
        <dbReference type="ARBA" id="ARBA00022801"/>
    </source>
</evidence>
<evidence type="ECO:0000313" key="8">
    <source>
        <dbReference type="EMBL" id="PWH86273.1"/>
    </source>
</evidence>
<evidence type="ECO:0000256" key="3">
    <source>
        <dbReference type="ARBA" id="ARBA00022670"/>
    </source>
</evidence>
<evidence type="ECO:0000256" key="1">
    <source>
        <dbReference type="ARBA" id="ARBA00010491"/>
    </source>
</evidence>
<reference evidence="8 9" key="2">
    <citation type="submission" date="2018-05" db="EMBL/GenBank/DDBJ databases">
        <authorList>
            <person name="Lanie J.A."/>
            <person name="Ng W.-L."/>
            <person name="Kazmierczak K.M."/>
            <person name="Andrzejewski T.M."/>
            <person name="Davidsen T.M."/>
            <person name="Wayne K.J."/>
            <person name="Tettelin H."/>
            <person name="Glass J.I."/>
            <person name="Rusch D."/>
            <person name="Podicherti R."/>
            <person name="Tsui H.-C.T."/>
            <person name="Winkler M.E."/>
        </authorList>
    </citation>
    <scope>NUCLEOTIDE SEQUENCE [LARGE SCALE GENOMIC DNA]</scope>
    <source>
        <strain evidence="8 9">C305</strain>
    </source>
</reference>
<comment type="similarity">
    <text evidence="1 7">Belongs to the peptidase S46 family.</text>
</comment>
<sequence length="714" mass="82047">MKKQIIALTFISTLLFSGFARADEGMWLPFLLGRNYEDMKKHGLNLTQEEIYSINNSSLKDAIVSFGGFCTAEVISKKGLLLTNHHCGYDAIADASSEEENHLDNGFWAKSYEEEIAIPGLTATFVISIADVTEQIAANLTDEMSEEERAIKIREISAELTKEAVGESNYKAFVRDFFEGNEFYLFVTETYEDVRLAGTPPESIGKFGHDSDNWMYPRHTGDFAMFRIYSGTDNKPAPYSEDNQPYNPKHSLPVSIKGYEKGDFAMVFGFPGSTDRYLSSFGVEQAVNIEQPKRVEIRRKKLDIMKKYMNESTEVRLNYASKHAQVANYWKYFIGQSEQLKNNKVADKKRKLEARFNEFAAENPEYADIMETIQKAYAFTDNQVYADVYQSEFIYSVDLNLNVFRFVLLENYIEQGMGERAYGSFKERMMSFYETANLDLEFETLEAVLKMYYNDIPAEMMPELIKNAGDKGKLSKLVKKAKKKSIFSSKAKFEKFDELVEKSEEFPMETLKKDPLFQLIESIYIEYNKLTENEEYVKVMNDLERANRLFVKGYREMDKDKTFYPNANSTLRLTYGSILPYSPEEGKEYDIYTTLEEGLKKEDPNNPEFHVSPKLKELFANKDFGRYANDKGEMVVNFISNNDITGGNSGSPVLNADGHLIGTAFDGNWEAMSGDIFFEKDIQRTISCDIRYVLFIVEKYGEAHNLIEEMEIVE</sequence>
<reference evidence="8 9" key="1">
    <citation type="submission" date="2018-05" db="EMBL/GenBank/DDBJ databases">
        <title>Brumimicrobium oceani sp. nov., isolated from coastal sediment.</title>
        <authorList>
            <person name="Kou Y."/>
        </authorList>
    </citation>
    <scope>NUCLEOTIDE SEQUENCE [LARGE SCALE GENOMIC DNA]</scope>
    <source>
        <strain evidence="8 9">C305</strain>
    </source>
</reference>
<evidence type="ECO:0000256" key="7">
    <source>
        <dbReference type="RuleBase" id="RU366067"/>
    </source>
</evidence>
<dbReference type="GO" id="GO:0043171">
    <property type="term" value="P:peptide catabolic process"/>
    <property type="evidence" value="ECO:0007669"/>
    <property type="project" value="UniProtKB-UniRule"/>
</dbReference>
<name>A0A2U2XES6_9FLAO</name>
<dbReference type="RefSeq" id="WP_109358385.1">
    <property type="nucleotide sequence ID" value="NZ_QFRJ01000002.1"/>
</dbReference>
<keyword evidence="4 7" id="KW-0732">Signal</keyword>
<dbReference type="InterPro" id="IPR019500">
    <property type="entry name" value="Pep_S46"/>
</dbReference>
<dbReference type="InterPro" id="IPR009003">
    <property type="entry name" value="Peptidase_S1_PA"/>
</dbReference>
<keyword evidence="2 7" id="KW-0031">Aminopeptidase</keyword>
<dbReference type="InterPro" id="IPR043504">
    <property type="entry name" value="Peptidase_S1_PA_chymotrypsin"/>
</dbReference>
<dbReference type="GO" id="GO:0006508">
    <property type="term" value="P:proteolysis"/>
    <property type="evidence" value="ECO:0007669"/>
    <property type="project" value="UniProtKB-KW"/>
</dbReference>
<comment type="caution">
    <text evidence="8">The sequence shown here is derived from an EMBL/GenBank/DDBJ whole genome shotgun (WGS) entry which is preliminary data.</text>
</comment>
<evidence type="ECO:0000256" key="4">
    <source>
        <dbReference type="ARBA" id="ARBA00022729"/>
    </source>
</evidence>
<keyword evidence="5 7" id="KW-0378">Hydrolase</keyword>
<keyword evidence="6 7" id="KW-0720">Serine protease</keyword>
<dbReference type="PANTHER" id="PTHR38469:SF1">
    <property type="entry name" value="PERIPLASMIC PEPTIDASE SUBFAMILY S1B"/>
    <property type="match status" value="1"/>
</dbReference>
<evidence type="ECO:0000256" key="6">
    <source>
        <dbReference type="ARBA" id="ARBA00022825"/>
    </source>
</evidence>
<feature type="signal peptide" evidence="7">
    <location>
        <begin position="1"/>
        <end position="22"/>
    </location>
</feature>
<keyword evidence="3 7" id="KW-0645">Protease</keyword>
<evidence type="ECO:0000256" key="2">
    <source>
        <dbReference type="ARBA" id="ARBA00022438"/>
    </source>
</evidence>
<gene>
    <name evidence="8" type="ORF">DIT68_03275</name>
</gene>
<dbReference type="OrthoDB" id="9805367at2"/>
<dbReference type="Pfam" id="PF10459">
    <property type="entry name" value="Peptidase_S46"/>
    <property type="match status" value="1"/>
</dbReference>
<dbReference type="EC" id="3.4.14.-" evidence="7"/>
<proteinExistence type="inferred from homology"/>
<evidence type="ECO:0000313" key="9">
    <source>
        <dbReference type="Proteomes" id="UP000245370"/>
    </source>
</evidence>